<name>A0A7X1I6C1_9ACTN</name>
<dbReference type="PANTHER" id="PTHR43156">
    <property type="entry name" value="STAGE II SPORULATION PROTEIN E-RELATED"/>
    <property type="match status" value="1"/>
</dbReference>
<dbReference type="GO" id="GO:0046872">
    <property type="term" value="F:metal ion binding"/>
    <property type="evidence" value="ECO:0007669"/>
    <property type="project" value="UniProtKB-KW"/>
</dbReference>
<comment type="function">
    <text evidence="13">Primarily acts as an independent SigF regulator that is sensitive to the osmosensory signal, mediating the cross talk of PknD with the SigF regulon. Possesses both phosphatase and kinase activities. The kinase domain functions as a classic anti-sigma factor-like kinase to phosphorylate the anti-anti-sigma factor domain at the canonical regulatory site, and the phosphatase domain antagonizes this activity.</text>
</comment>
<dbReference type="EMBL" id="JACMHY010000020">
    <property type="protein sequence ID" value="MBC2869595.1"/>
    <property type="molecule type" value="Genomic_DNA"/>
</dbReference>
<evidence type="ECO:0000256" key="13">
    <source>
        <dbReference type="ARBA" id="ARBA00056274"/>
    </source>
</evidence>
<dbReference type="GO" id="GO:0016301">
    <property type="term" value="F:kinase activity"/>
    <property type="evidence" value="ECO:0007669"/>
    <property type="project" value="UniProtKB-KW"/>
</dbReference>
<keyword evidence="11" id="KW-0464">Manganese</keyword>
<dbReference type="EC" id="3.1.3.16" evidence="1"/>
<evidence type="ECO:0000259" key="17">
    <source>
        <dbReference type="PROSITE" id="PS50112"/>
    </source>
</evidence>
<dbReference type="SUPFAM" id="SSF55781">
    <property type="entry name" value="GAF domain-like"/>
    <property type="match status" value="2"/>
</dbReference>
<dbReference type="SUPFAM" id="SSF55785">
    <property type="entry name" value="PYP-like sensor domain (PAS domain)"/>
    <property type="match status" value="1"/>
</dbReference>
<dbReference type="GO" id="GO:0004722">
    <property type="term" value="F:protein serine/threonine phosphatase activity"/>
    <property type="evidence" value="ECO:0007669"/>
    <property type="project" value="UniProtKB-EC"/>
</dbReference>
<dbReference type="InterPro" id="IPR000014">
    <property type="entry name" value="PAS"/>
</dbReference>
<dbReference type="InterPro" id="IPR003018">
    <property type="entry name" value="GAF"/>
</dbReference>
<dbReference type="OrthoDB" id="118142at2"/>
<keyword evidence="7" id="KW-0378">Hydrolase</keyword>
<evidence type="ECO:0000313" key="19">
    <source>
        <dbReference type="Proteomes" id="UP000517694"/>
    </source>
</evidence>
<comment type="caution">
    <text evidence="18">The sequence shown here is derived from an EMBL/GenBank/DDBJ whole genome shotgun (WGS) entry which is preliminary data.</text>
</comment>
<dbReference type="CDD" id="cd00130">
    <property type="entry name" value="PAS"/>
    <property type="match status" value="1"/>
</dbReference>
<dbReference type="GO" id="GO:0005524">
    <property type="term" value="F:ATP binding"/>
    <property type="evidence" value="ECO:0007669"/>
    <property type="project" value="UniProtKB-KW"/>
</dbReference>
<evidence type="ECO:0000256" key="3">
    <source>
        <dbReference type="ARBA" id="ARBA00022679"/>
    </source>
</evidence>
<proteinExistence type="predicted"/>
<accession>A0A7X1I6C1</accession>
<evidence type="ECO:0000256" key="5">
    <source>
        <dbReference type="ARBA" id="ARBA00022741"/>
    </source>
</evidence>
<evidence type="ECO:0000256" key="16">
    <source>
        <dbReference type="SAM" id="MobiDB-lite"/>
    </source>
</evidence>
<dbReference type="AlphaFoldDB" id="A0A7X1I6C1"/>
<dbReference type="SMART" id="SM00091">
    <property type="entry name" value="PAS"/>
    <property type="match status" value="1"/>
</dbReference>
<dbReference type="InterPro" id="IPR036457">
    <property type="entry name" value="PPM-type-like_dom_sf"/>
</dbReference>
<evidence type="ECO:0000256" key="6">
    <source>
        <dbReference type="ARBA" id="ARBA00022777"/>
    </source>
</evidence>
<keyword evidence="3" id="KW-0808">Transferase</keyword>
<evidence type="ECO:0000256" key="14">
    <source>
        <dbReference type="ARBA" id="ARBA00075117"/>
    </source>
</evidence>
<reference evidence="18 19" key="1">
    <citation type="submission" date="2020-08" db="EMBL/GenBank/DDBJ databases">
        <title>Whole-Genome Sequence of French Clinical Streptomyces mexicanus Strain Q0842.</title>
        <authorList>
            <person name="Boxberger M."/>
            <person name="La Scola B."/>
        </authorList>
    </citation>
    <scope>NUCLEOTIDE SEQUENCE [LARGE SCALE GENOMIC DNA]</scope>
    <source>
        <strain evidence="18 19">Marseille-Q0842</strain>
    </source>
</reference>
<keyword evidence="4" id="KW-0479">Metal-binding</keyword>
<evidence type="ECO:0000256" key="9">
    <source>
        <dbReference type="ARBA" id="ARBA00022842"/>
    </source>
</evidence>
<dbReference type="Pfam" id="PF07228">
    <property type="entry name" value="SpoIIE"/>
    <property type="match status" value="1"/>
</dbReference>
<dbReference type="PROSITE" id="PS50112">
    <property type="entry name" value="PAS"/>
    <property type="match status" value="1"/>
</dbReference>
<evidence type="ECO:0000256" key="12">
    <source>
        <dbReference type="ARBA" id="ARBA00047761"/>
    </source>
</evidence>
<evidence type="ECO:0000313" key="18">
    <source>
        <dbReference type="EMBL" id="MBC2869595.1"/>
    </source>
</evidence>
<keyword evidence="9" id="KW-0460">Magnesium</keyword>
<keyword evidence="10" id="KW-0904">Protein phosphatase</keyword>
<keyword evidence="5" id="KW-0547">Nucleotide-binding</keyword>
<feature type="region of interest" description="Disordered" evidence="16">
    <location>
        <begin position="107"/>
        <end position="134"/>
    </location>
</feature>
<keyword evidence="2" id="KW-0597">Phosphoprotein</keyword>
<dbReference type="PANTHER" id="PTHR43156:SF2">
    <property type="entry name" value="STAGE II SPORULATION PROTEIN E"/>
    <property type="match status" value="1"/>
</dbReference>
<dbReference type="InterPro" id="IPR052016">
    <property type="entry name" value="Bact_Sigma-Reg"/>
</dbReference>
<feature type="domain" description="PAS" evidence="17">
    <location>
        <begin position="133"/>
        <end position="178"/>
    </location>
</feature>
<feature type="compositionally biased region" description="Basic and acidic residues" evidence="16">
    <location>
        <begin position="689"/>
        <end position="698"/>
    </location>
</feature>
<sequence length="698" mass="74663">MTVVTGVPARIARPWSRVARAAPVPVAEAVRTGRPVWIGSHQELARRFPRTALAFPYPVAMYVAPLVDGGTCWGAVLLLWPGTRPPTLGTDERRAIGDACRRMARGLRRSAERGEPVRPRSEPLALEPPAPPGEDPAVHVVDRLPGGVCGLDLDGRVTFLGAGACELLGSGPGELLGQRPWEVLPWLDDPANENAYLSALFSRLPARFSARHPRGQWLSFVLYADDRGITLRVRAIDLPEQDREREVARTAPAGAPVRAGTLFHLLHLASALTEAVSVQEVTDSLSEQMMPVLDAQGFALLTAEEGRLHVVGSRGFPPEMPAYFEGLPMATRTEGVRTIESGTASFHPDSTALLRAYPDVERYGDMAAYAYLPLTVSGRTIGCCVLGYDRRRPFAPDERAELTSLAGVIAQALERARLYDANARAARDLQAGLLPGELPRLRGLRVEAHYQPATTLLDVGGDFYDVIRLDEATAAAVIGDVQGHSVRAAALMGQVRTAVHSHAQVGASPDVVLARTNRLLEDLDTDLFASCVYAHIDLRRGRALLATAGHPPPIVRYPGGRTQVLDLPPGLLLGIEPDARFHTTEIALPPGSLLALYTDGLVERPGADLGKAVSDLAECIAQAPAGPLPTLRDRLLRVMAGRAHDDRANGDDIALLLLETENAGPGRAGPTGEAAAVSAPTAGRAPRRLPTERRAPGG</sequence>
<evidence type="ECO:0000256" key="10">
    <source>
        <dbReference type="ARBA" id="ARBA00022912"/>
    </source>
</evidence>
<evidence type="ECO:0000256" key="11">
    <source>
        <dbReference type="ARBA" id="ARBA00023211"/>
    </source>
</evidence>
<dbReference type="Proteomes" id="UP000517694">
    <property type="component" value="Unassembled WGS sequence"/>
</dbReference>
<dbReference type="InterPro" id="IPR029016">
    <property type="entry name" value="GAF-like_dom_sf"/>
</dbReference>
<comment type="catalytic activity">
    <reaction evidence="12">
        <text>O-phospho-L-seryl-[protein] + H2O = L-seryl-[protein] + phosphate</text>
        <dbReference type="Rhea" id="RHEA:20629"/>
        <dbReference type="Rhea" id="RHEA-COMP:9863"/>
        <dbReference type="Rhea" id="RHEA-COMP:11604"/>
        <dbReference type="ChEBI" id="CHEBI:15377"/>
        <dbReference type="ChEBI" id="CHEBI:29999"/>
        <dbReference type="ChEBI" id="CHEBI:43474"/>
        <dbReference type="ChEBI" id="CHEBI:83421"/>
        <dbReference type="EC" id="3.1.3.16"/>
    </reaction>
</comment>
<dbReference type="Pfam" id="PF08448">
    <property type="entry name" value="PAS_4"/>
    <property type="match status" value="1"/>
</dbReference>
<dbReference type="Gene3D" id="3.30.450.40">
    <property type="match status" value="1"/>
</dbReference>
<gene>
    <name evidence="18" type="ORF">H1R13_33000</name>
</gene>
<dbReference type="InterPro" id="IPR013656">
    <property type="entry name" value="PAS_4"/>
</dbReference>
<dbReference type="SMART" id="SM00331">
    <property type="entry name" value="PP2C_SIG"/>
    <property type="match status" value="1"/>
</dbReference>
<evidence type="ECO:0000256" key="15">
    <source>
        <dbReference type="ARBA" id="ARBA00081350"/>
    </source>
</evidence>
<dbReference type="FunFam" id="3.60.40.10:FF:000005">
    <property type="entry name" value="Serine/threonine protein phosphatase"/>
    <property type="match status" value="1"/>
</dbReference>
<dbReference type="Gene3D" id="3.30.450.20">
    <property type="entry name" value="PAS domain"/>
    <property type="match status" value="1"/>
</dbReference>
<feature type="compositionally biased region" description="Basic and acidic residues" evidence="16">
    <location>
        <begin position="109"/>
        <end position="121"/>
    </location>
</feature>
<evidence type="ECO:0000256" key="1">
    <source>
        <dbReference type="ARBA" id="ARBA00013081"/>
    </source>
</evidence>
<keyword evidence="19" id="KW-1185">Reference proteome</keyword>
<organism evidence="18 19">
    <name type="scientific">Streptomyces mexicanus</name>
    <dbReference type="NCBI Taxonomy" id="178566"/>
    <lineage>
        <taxon>Bacteria</taxon>
        <taxon>Bacillati</taxon>
        <taxon>Actinomycetota</taxon>
        <taxon>Actinomycetes</taxon>
        <taxon>Kitasatosporales</taxon>
        <taxon>Streptomycetaceae</taxon>
        <taxon>Streptomyces</taxon>
    </lineage>
</organism>
<evidence type="ECO:0000256" key="2">
    <source>
        <dbReference type="ARBA" id="ARBA00022553"/>
    </source>
</evidence>
<feature type="region of interest" description="Disordered" evidence="16">
    <location>
        <begin position="662"/>
        <end position="698"/>
    </location>
</feature>
<evidence type="ECO:0000256" key="7">
    <source>
        <dbReference type="ARBA" id="ARBA00022801"/>
    </source>
</evidence>
<protein>
    <recommendedName>
        <fullName evidence="1">protein-serine/threonine phosphatase</fullName>
        <ecNumber evidence="1">3.1.3.16</ecNumber>
    </recommendedName>
    <alternativeName>
        <fullName evidence="15">Protein-serine/threonine phosphatase</fullName>
    </alternativeName>
    <alternativeName>
        <fullName evidence="14">Serine/threonine-protein kinase</fullName>
    </alternativeName>
</protein>
<evidence type="ECO:0000256" key="8">
    <source>
        <dbReference type="ARBA" id="ARBA00022840"/>
    </source>
</evidence>
<dbReference type="Gene3D" id="3.60.40.10">
    <property type="entry name" value="PPM-type phosphatase domain"/>
    <property type="match status" value="1"/>
</dbReference>
<evidence type="ECO:0000256" key="4">
    <source>
        <dbReference type="ARBA" id="ARBA00022723"/>
    </source>
</evidence>
<keyword evidence="8" id="KW-0067">ATP-binding</keyword>
<keyword evidence="6" id="KW-0418">Kinase</keyword>
<dbReference type="InterPro" id="IPR035965">
    <property type="entry name" value="PAS-like_dom_sf"/>
</dbReference>
<dbReference type="InterPro" id="IPR001932">
    <property type="entry name" value="PPM-type_phosphatase-like_dom"/>
</dbReference>
<dbReference type="Pfam" id="PF13185">
    <property type="entry name" value="GAF_2"/>
    <property type="match status" value="1"/>
</dbReference>